<evidence type="ECO:0000256" key="2">
    <source>
        <dbReference type="ARBA" id="ARBA00023242"/>
    </source>
</evidence>
<keyword evidence="6" id="KW-1133">Transmembrane helix</keyword>
<keyword evidence="9" id="KW-1185">Reference proteome</keyword>
<organism evidence="8 9">
    <name type="scientific">Ignelater luminosus</name>
    <name type="common">Cucubano</name>
    <name type="synonym">Pyrophorus luminosus</name>
    <dbReference type="NCBI Taxonomy" id="2038154"/>
    <lineage>
        <taxon>Eukaryota</taxon>
        <taxon>Metazoa</taxon>
        <taxon>Ecdysozoa</taxon>
        <taxon>Arthropoda</taxon>
        <taxon>Hexapoda</taxon>
        <taxon>Insecta</taxon>
        <taxon>Pterygota</taxon>
        <taxon>Neoptera</taxon>
        <taxon>Endopterygota</taxon>
        <taxon>Coleoptera</taxon>
        <taxon>Polyphaga</taxon>
        <taxon>Elateriformia</taxon>
        <taxon>Elateroidea</taxon>
        <taxon>Elateridae</taxon>
        <taxon>Agrypninae</taxon>
        <taxon>Pyrophorini</taxon>
        <taxon>Ignelater</taxon>
    </lineage>
</organism>
<protein>
    <recommendedName>
        <fullName evidence="7">Small-subunit processome Utp12 domain-containing protein</fullName>
    </recommendedName>
</protein>
<dbReference type="GO" id="GO:0005730">
    <property type="term" value="C:nucleolus"/>
    <property type="evidence" value="ECO:0007669"/>
    <property type="project" value="TreeGrafter"/>
</dbReference>
<dbReference type="InterPro" id="IPR007148">
    <property type="entry name" value="SSU_processome_Utp12"/>
</dbReference>
<dbReference type="SMART" id="SM00320">
    <property type="entry name" value="WD40"/>
    <property type="match status" value="3"/>
</dbReference>
<feature type="region of interest" description="Disordered" evidence="5">
    <location>
        <begin position="558"/>
        <end position="608"/>
    </location>
</feature>
<keyword evidence="6" id="KW-0472">Membrane</keyword>
<evidence type="ECO:0000256" key="5">
    <source>
        <dbReference type="SAM" id="MobiDB-lite"/>
    </source>
</evidence>
<comment type="caution">
    <text evidence="8">The sequence shown here is derived from an EMBL/GenBank/DDBJ whole genome shotgun (WGS) entry which is preliminary data.</text>
</comment>
<keyword evidence="2" id="KW-0539">Nucleus</keyword>
<evidence type="ECO:0000256" key="1">
    <source>
        <dbReference type="ARBA" id="ARBA00004123"/>
    </source>
</evidence>
<comment type="similarity">
    <text evidence="3">Belongs to the UTP5 family.</text>
</comment>
<gene>
    <name evidence="8" type="ORF">ILUMI_08750</name>
</gene>
<evidence type="ECO:0000256" key="3">
    <source>
        <dbReference type="ARBA" id="ARBA00038335"/>
    </source>
</evidence>
<dbReference type="Proteomes" id="UP000801492">
    <property type="component" value="Unassembled WGS sequence"/>
</dbReference>
<dbReference type="AlphaFoldDB" id="A0A8K0D3T2"/>
<dbReference type="GO" id="GO:0000462">
    <property type="term" value="P:maturation of SSU-rRNA from tricistronic rRNA transcript (SSU-rRNA, 5.8S rRNA, LSU-rRNA)"/>
    <property type="evidence" value="ECO:0007669"/>
    <property type="project" value="TreeGrafter"/>
</dbReference>
<keyword evidence="4" id="KW-0853">WD repeat</keyword>
<evidence type="ECO:0000259" key="7">
    <source>
        <dbReference type="Pfam" id="PF04003"/>
    </source>
</evidence>
<keyword evidence="6" id="KW-0812">Transmembrane</keyword>
<feature type="repeat" description="WD" evidence="4">
    <location>
        <begin position="11"/>
        <end position="40"/>
    </location>
</feature>
<name>A0A8K0D3T2_IGNLU</name>
<dbReference type="PROSITE" id="PS50082">
    <property type="entry name" value="WD_REPEATS_2"/>
    <property type="match status" value="1"/>
</dbReference>
<proteinExistence type="inferred from homology"/>
<dbReference type="InterPro" id="IPR001680">
    <property type="entry name" value="WD40_rpt"/>
</dbReference>
<feature type="compositionally biased region" description="Acidic residues" evidence="5">
    <location>
        <begin position="578"/>
        <end position="608"/>
    </location>
</feature>
<dbReference type="InterPro" id="IPR015943">
    <property type="entry name" value="WD40/YVTN_repeat-like_dom_sf"/>
</dbReference>
<dbReference type="InterPro" id="IPR036322">
    <property type="entry name" value="WD40_repeat_dom_sf"/>
</dbReference>
<sequence length="608" mass="67419">MAVGSTMASQFSKDGKYFAQFSNDGKLKIWETSTSTFEQEFTPDFHLTSPCTCLHFIQQDSDSKQNHSPRKKKRRESLNVTAPFVALGTSSGLLLLYSISRANLDFTIDSETNQSISCLSWNDGTILYSAIDQNIVSWNLDKRTIRSKWKAGNEKLSSILVVPDSNKILTASRNIKLWDIDRKEVLKTYTGHSYEVSLLQYARNTTDAYIISGSKGDRLLSVWNLSEKSKDKNAVASFLMEDVPSNISVVTEGGVSNLIAITRSGVAHFYQHTLNGKCNKPIKPKTTLQIASDVGHSNAVVVPIPIVSVFLHQDLSLTIGHGSEIVLSFENVVLNECEKVQCLIRKDPRVTVEAKDKKVTKIRTPAVDSNVHYVTPHTSSSTGTAKRKGDGSQEVPMEKRLENLQLNKLDSTSKVPKVDNVAQLLVQGLHSKDKAILRSVLNRHDEKVIKNTIKRLPMPVIIPFVQEVTGMIQGKTVSSQIGTLWLKNLLQVHAGLLLSNPELPDLLGPVLGTIESRLSLLTPLNRLRGRLDLLVSQVGASNSQNTEQTEDDALLIYNDKESSDSESEDMDIAPQSESDNEWVEESSDNDGDENNEQDEDSNDDIEML</sequence>
<accession>A0A8K0D3T2</accession>
<evidence type="ECO:0000256" key="4">
    <source>
        <dbReference type="PROSITE-ProRule" id="PRU00221"/>
    </source>
</evidence>
<dbReference type="SUPFAM" id="SSF50978">
    <property type="entry name" value="WD40 repeat-like"/>
    <property type="match status" value="1"/>
</dbReference>
<dbReference type="OrthoDB" id="30195at2759"/>
<dbReference type="PANTHER" id="PTHR44267">
    <property type="entry name" value="WD REPEAT-CONTAINING PROTEIN 43"/>
    <property type="match status" value="1"/>
</dbReference>
<evidence type="ECO:0000313" key="9">
    <source>
        <dbReference type="Proteomes" id="UP000801492"/>
    </source>
</evidence>
<reference evidence="8" key="1">
    <citation type="submission" date="2019-08" db="EMBL/GenBank/DDBJ databases">
        <title>The genome of the North American firefly Photinus pyralis.</title>
        <authorList>
            <consortium name="Photinus pyralis genome working group"/>
            <person name="Fallon T.R."/>
            <person name="Sander Lower S.E."/>
            <person name="Weng J.-K."/>
        </authorList>
    </citation>
    <scope>NUCLEOTIDE SEQUENCE</scope>
    <source>
        <strain evidence="8">TRF0915ILg1</strain>
        <tissue evidence="8">Whole body</tissue>
    </source>
</reference>
<evidence type="ECO:0000256" key="6">
    <source>
        <dbReference type="SAM" id="Phobius"/>
    </source>
</evidence>
<dbReference type="EMBL" id="VTPC01004177">
    <property type="protein sequence ID" value="KAF2897424.1"/>
    <property type="molecule type" value="Genomic_DNA"/>
</dbReference>
<dbReference type="PANTHER" id="PTHR44267:SF1">
    <property type="entry name" value="WD REPEAT-CONTAINING PROTEIN 43"/>
    <property type="match status" value="1"/>
</dbReference>
<evidence type="ECO:0000313" key="8">
    <source>
        <dbReference type="EMBL" id="KAF2897424.1"/>
    </source>
</evidence>
<dbReference type="Pfam" id="PF04003">
    <property type="entry name" value="Utp12"/>
    <property type="match status" value="1"/>
</dbReference>
<comment type="subcellular location">
    <subcellularLocation>
        <location evidence="1">Nucleus</location>
    </subcellularLocation>
</comment>
<feature type="transmembrane region" description="Helical" evidence="6">
    <location>
        <begin position="78"/>
        <end position="99"/>
    </location>
</feature>
<dbReference type="Gene3D" id="2.130.10.10">
    <property type="entry name" value="YVTN repeat-like/Quinoprotein amine dehydrogenase"/>
    <property type="match status" value="1"/>
</dbReference>
<feature type="region of interest" description="Disordered" evidence="5">
    <location>
        <begin position="372"/>
        <end position="394"/>
    </location>
</feature>
<feature type="domain" description="Small-subunit processome Utp12" evidence="7">
    <location>
        <begin position="433"/>
        <end position="535"/>
    </location>
</feature>
<dbReference type="InterPro" id="IPR052414">
    <property type="entry name" value="U3_snoRNA-assoc_WDR"/>
</dbReference>